<feature type="region of interest" description="Disordered" evidence="1">
    <location>
        <begin position="625"/>
        <end position="644"/>
    </location>
</feature>
<dbReference type="InterPro" id="IPR021896">
    <property type="entry name" value="THAP9-like_HTH"/>
</dbReference>
<feature type="region of interest" description="Disordered" evidence="1">
    <location>
        <begin position="473"/>
        <end position="493"/>
    </location>
</feature>
<reference evidence="3 4" key="1">
    <citation type="submission" date="2020-07" db="EMBL/GenBank/DDBJ databases">
        <title>Comparative genomics of pyrophilous fungi reveals a link between fire events and developmental genes.</title>
        <authorList>
            <consortium name="DOE Joint Genome Institute"/>
            <person name="Steindorff A.S."/>
            <person name="Carver A."/>
            <person name="Calhoun S."/>
            <person name="Stillman K."/>
            <person name="Liu H."/>
            <person name="Lipzen A."/>
            <person name="Pangilinan J."/>
            <person name="Labutti K."/>
            <person name="Bruns T.D."/>
            <person name="Grigoriev I.V."/>
        </authorList>
    </citation>
    <scope>NUCLEOTIDE SEQUENCE [LARGE SCALE GENOMIC DNA]</scope>
    <source>
        <strain evidence="3 4">CBS 144469</strain>
    </source>
</reference>
<gene>
    <name evidence="3" type="ORF">DFP72DRAFT_1017300</name>
</gene>
<dbReference type="SUPFAM" id="SSF54001">
    <property type="entry name" value="Cysteine proteinases"/>
    <property type="match status" value="1"/>
</dbReference>
<evidence type="ECO:0000259" key="2">
    <source>
        <dbReference type="Pfam" id="PF12017"/>
    </source>
</evidence>
<feature type="domain" description="THAP9-like helix-turn-helix" evidence="2">
    <location>
        <begin position="871"/>
        <end position="917"/>
    </location>
</feature>
<proteinExistence type="predicted"/>
<feature type="region of interest" description="Disordered" evidence="1">
    <location>
        <begin position="1783"/>
        <end position="1807"/>
    </location>
</feature>
<feature type="region of interest" description="Disordered" evidence="1">
    <location>
        <begin position="1511"/>
        <end position="1547"/>
    </location>
</feature>
<dbReference type="Proteomes" id="UP000521943">
    <property type="component" value="Unassembled WGS sequence"/>
</dbReference>
<feature type="compositionally biased region" description="Basic residues" evidence="1">
    <location>
        <begin position="625"/>
        <end position="640"/>
    </location>
</feature>
<dbReference type="InterPro" id="IPR038765">
    <property type="entry name" value="Papain-like_cys_pep_sf"/>
</dbReference>
<dbReference type="Pfam" id="PF12017">
    <property type="entry name" value="Tnp_P_element"/>
    <property type="match status" value="1"/>
</dbReference>
<keyword evidence="4" id="KW-1185">Reference proteome</keyword>
<protein>
    <recommendedName>
        <fullName evidence="2">THAP9-like helix-turn-helix domain-containing protein</fullName>
    </recommendedName>
</protein>
<evidence type="ECO:0000256" key="1">
    <source>
        <dbReference type="SAM" id="MobiDB-lite"/>
    </source>
</evidence>
<name>A0A8H6HIB5_9AGAR</name>
<organism evidence="3 4">
    <name type="scientific">Ephemerocybe angulata</name>
    <dbReference type="NCBI Taxonomy" id="980116"/>
    <lineage>
        <taxon>Eukaryota</taxon>
        <taxon>Fungi</taxon>
        <taxon>Dikarya</taxon>
        <taxon>Basidiomycota</taxon>
        <taxon>Agaricomycotina</taxon>
        <taxon>Agaricomycetes</taxon>
        <taxon>Agaricomycetidae</taxon>
        <taxon>Agaricales</taxon>
        <taxon>Agaricineae</taxon>
        <taxon>Psathyrellaceae</taxon>
        <taxon>Ephemerocybe</taxon>
    </lineage>
</organism>
<sequence length="1807" mass="201303">MADEVIIINPDGTTTVSFDVSEWVGQQRKYPKDPHKVPAGLAFYRDEQLAVPGFITAEFDFLQSLTVKALLERSLPKESHSLVYKQAKLCFTHEPPNDGRDEHVETLFQRNIPPAAFIQSALDQVGQALLDGHVSFEDPSYPGSRLAMWELRYWSTLLDLLATRKRWQKALTWLNDNLRQHVRNQVPHTELMQAKSYLLQLRWAEVTRIPGSFHDTTTSEFARLLANTWVSNINMDMMFAQLSERMDTTDTEALDSFVIIETLRVMRELEKADSSKDHRAAPLTPFLRRLEGRIKSMPGDAILVFPAYLADIHHWIAIRIDFGDKSWCYDSLSHKQAPEPRSVIKQINLWLQERFSPEFRCDGNELPHGNQEDATECGIVATNAIAHDVFNDDLWTPSHKVGDRVQWFNYFAKTHISDVRRIVFGYKIDSLTHLDFQVNESTDGLRCRYTIPVDDTPPAGARSIPDLLNPVVDASPPRAGHSKHPPVKPTEGSDTMDIARQRMSVAALLNPISFPVSPPVAPMDIDVELSDACPIPEEGDVGDTMMKLDPEVAGSPAESARADCEELNSESGEPISDTDAGRLEKFIAKVLDIDPQAEIVDAKHVRHFKCGKTLSMKHPHNISNLRTHHRDCRGPPKRGKSWGGSMKTDAFANYFTVPKPATPVPGQGPTSSKAGFKAPPGPCPGLNGATNDDIQQYLDRTGAFGGGGSSVTLLAHALYSSKFGRLSPKRKLQVRLAQRQEWLWINDSTNGVVFSTSCKKVAGARKKSDNSDPPCFNCASLLTKRTFKNLLHRPIPEAADYKYLNYAYRNTQLALVFSKCSGIEDIFIDIKASGDSPLVGYVRTVVQGKNHGAKFLMTLLQAADVQQKRQDAGKGKQGMRYEPKLFEWANIIHSRSPKVYEFMQEYLPLPHVRTLQRNRAREGRFPIGINERTFELVRKHLDQLEYTGPIALSCDDTKLHPAFRPYYDKENDGFYVLGHVGLPQRLANPEAFRRVMEDTELRQGTKLRLWCCQIPLPKVSTIIVAAMCIGESMDTDELTGYLHDIILGFIRHDIMVVSYCADGSSQERSIQDKTEARATEQRTYAIPHPVAGHRAISFDIPIFDGQPIAMLQDSKHLLKTARNNLFSGARLLTFPNGVAMYADILNMAAADDTPLYQKDVINVDRQDDNAAARLFSAASLEWFQEHEPDKLGLIIYLFIMGELVDAYQNRFITISERVKMVLRAYFFLELWQTFLTQAGYSLAKHFVSHQCAAILKRIIFGFLKLLIKDFTMLDFYFMVPKLFILLREYIFRAHSSDGKARASGYSHTYADSRSLNLVALSLYITDAEFEEIAVAAYGEADSLMALLGAPAADLSDTGTSGRSEETLPSIRDWLDLVPEGGEDIYAPEDDEDSHDDAVFDLESDDDEEPGLQSTLDAAEAVTGSDDFESSRLNSLRCAAIAMSTEQENQILGLPEPTEEERTELLAEDAEMIAAFLTPTLPALQIAHEEPSRRIDPLSVDTSQLSVLRRAHQTRQAEFGVRTSKSRHTSKEATIQPHAEPNDDAPYTQSLLDKETDLKKTEVLRELCSIVKEFKKVATGTGVARTVMWTGSTGATASASSGNALNAQSVAKTAATKALNTRRGASRTHSLPAYVEDAGVTIINPLVQARSGRPSGYGFAFNENKLVLVKVLAMHTRSGGKKGTLACVPKSDNIAGTTNIVCQIFEHFHGLNFRPRPARGTRAFQPPCLYGLLLSPQFLHVLKSKPRILASEELALSAEDFENFVTLKSKQNNIAEFVKALTKKTRKGRGKGTGAAADGTALSEDEDN</sequence>
<accession>A0A8H6HIB5</accession>
<evidence type="ECO:0000313" key="4">
    <source>
        <dbReference type="Proteomes" id="UP000521943"/>
    </source>
</evidence>
<dbReference type="EMBL" id="JACGCI010000094">
    <property type="protein sequence ID" value="KAF6746318.1"/>
    <property type="molecule type" value="Genomic_DNA"/>
</dbReference>
<comment type="caution">
    <text evidence="3">The sequence shown here is derived from an EMBL/GenBank/DDBJ whole genome shotgun (WGS) entry which is preliminary data.</text>
</comment>
<evidence type="ECO:0000313" key="3">
    <source>
        <dbReference type="EMBL" id="KAF6746318.1"/>
    </source>
</evidence>
<dbReference type="OrthoDB" id="73076at2759"/>
<dbReference type="Gene3D" id="3.40.395.10">
    <property type="entry name" value="Adenoviral Proteinase, Chain A"/>
    <property type="match status" value="1"/>
</dbReference>